<dbReference type="PROSITE" id="PS51085">
    <property type="entry name" value="2FE2S_FER_2"/>
    <property type="match status" value="1"/>
</dbReference>
<dbReference type="Pfam" id="PF01799">
    <property type="entry name" value="Fer2_2"/>
    <property type="match status" value="1"/>
</dbReference>
<dbReference type="InterPro" id="IPR006058">
    <property type="entry name" value="2Fe2S_fd_BS"/>
</dbReference>
<evidence type="ECO:0000313" key="8">
    <source>
        <dbReference type="Proteomes" id="UP000679179"/>
    </source>
</evidence>
<dbReference type="GO" id="GO:0046872">
    <property type="term" value="F:metal ion binding"/>
    <property type="evidence" value="ECO:0007669"/>
    <property type="project" value="UniProtKB-KW"/>
</dbReference>
<dbReference type="EMBL" id="BOPZ01000015">
    <property type="protein sequence ID" value="GIM29264.1"/>
    <property type="molecule type" value="Genomic_DNA"/>
</dbReference>
<evidence type="ECO:0000313" key="7">
    <source>
        <dbReference type="EMBL" id="GIM29264.1"/>
    </source>
</evidence>
<keyword evidence="8" id="KW-1185">Reference proteome</keyword>
<organism evidence="7 8">
    <name type="scientific">Clostridium polyendosporum</name>
    <dbReference type="NCBI Taxonomy" id="69208"/>
    <lineage>
        <taxon>Bacteria</taxon>
        <taxon>Bacillati</taxon>
        <taxon>Bacillota</taxon>
        <taxon>Clostridia</taxon>
        <taxon>Eubacteriales</taxon>
        <taxon>Clostridiaceae</taxon>
        <taxon>Clostridium</taxon>
    </lineage>
</organism>
<dbReference type="InterPro" id="IPR012675">
    <property type="entry name" value="Beta-grasp_dom_sf"/>
</dbReference>
<dbReference type="Proteomes" id="UP000679179">
    <property type="component" value="Unassembled WGS sequence"/>
</dbReference>
<evidence type="ECO:0000256" key="3">
    <source>
        <dbReference type="ARBA" id="ARBA00023002"/>
    </source>
</evidence>
<comment type="caution">
    <text evidence="7">The sequence shown here is derived from an EMBL/GenBank/DDBJ whole genome shotgun (WGS) entry which is preliminary data.</text>
</comment>
<dbReference type="InterPro" id="IPR001041">
    <property type="entry name" value="2Fe-2S_ferredoxin-type"/>
</dbReference>
<dbReference type="InterPro" id="IPR051452">
    <property type="entry name" value="Diverse_Oxidoreductases"/>
</dbReference>
<evidence type="ECO:0000256" key="1">
    <source>
        <dbReference type="ARBA" id="ARBA00022714"/>
    </source>
</evidence>
<evidence type="ECO:0000256" key="4">
    <source>
        <dbReference type="ARBA" id="ARBA00023004"/>
    </source>
</evidence>
<dbReference type="GO" id="GO:0051537">
    <property type="term" value="F:2 iron, 2 sulfur cluster binding"/>
    <property type="evidence" value="ECO:0007669"/>
    <property type="project" value="UniProtKB-KW"/>
</dbReference>
<dbReference type="SUPFAM" id="SSF47741">
    <property type="entry name" value="CO dehydrogenase ISP C-domain like"/>
    <property type="match status" value="1"/>
</dbReference>
<dbReference type="GO" id="GO:0016491">
    <property type="term" value="F:oxidoreductase activity"/>
    <property type="evidence" value="ECO:0007669"/>
    <property type="project" value="UniProtKB-KW"/>
</dbReference>
<name>A0A919VEK8_9CLOT</name>
<dbReference type="InterPro" id="IPR002888">
    <property type="entry name" value="2Fe-2S-bd"/>
</dbReference>
<dbReference type="Gene3D" id="1.10.150.120">
    <property type="entry name" value="[2Fe-2S]-binding domain"/>
    <property type="match status" value="1"/>
</dbReference>
<keyword evidence="3" id="KW-0560">Oxidoreductase</keyword>
<dbReference type="PANTHER" id="PTHR44379:SF8">
    <property type="entry name" value="XANTHINE DEHYDROGENASE IRON-SULFUR-BINDING SUBUNIT XDHC-RELATED"/>
    <property type="match status" value="1"/>
</dbReference>
<accession>A0A919VEK8</accession>
<dbReference type="RefSeq" id="WP_212903971.1">
    <property type="nucleotide sequence ID" value="NZ_BOPZ01000015.1"/>
</dbReference>
<evidence type="ECO:0000256" key="5">
    <source>
        <dbReference type="ARBA" id="ARBA00023014"/>
    </source>
</evidence>
<gene>
    <name evidence="7" type="primary">xdhC1</name>
    <name evidence="7" type="ORF">CPJCM30710_19300</name>
</gene>
<keyword evidence="5" id="KW-0411">Iron-sulfur</keyword>
<dbReference type="PROSITE" id="PS00197">
    <property type="entry name" value="2FE2S_FER_1"/>
    <property type="match status" value="1"/>
</dbReference>
<dbReference type="CDD" id="cd00207">
    <property type="entry name" value="fer2"/>
    <property type="match status" value="1"/>
</dbReference>
<feature type="domain" description="2Fe-2S ferredoxin-type" evidence="6">
    <location>
        <begin position="1"/>
        <end position="76"/>
    </location>
</feature>
<dbReference type="InterPro" id="IPR036884">
    <property type="entry name" value="2Fe-2S-bd_dom_sf"/>
</dbReference>
<keyword evidence="4" id="KW-0408">Iron</keyword>
<keyword evidence="1" id="KW-0001">2Fe-2S</keyword>
<proteinExistence type="predicted"/>
<evidence type="ECO:0000259" key="6">
    <source>
        <dbReference type="PROSITE" id="PS51085"/>
    </source>
</evidence>
<dbReference type="Gene3D" id="3.10.20.30">
    <property type="match status" value="1"/>
</dbReference>
<reference evidence="7" key="1">
    <citation type="submission" date="2021-03" db="EMBL/GenBank/DDBJ databases">
        <title>Taxonomic study of Clostridium polyendosporum from meadow-gley soil under rice.</title>
        <authorList>
            <person name="Kobayashi H."/>
            <person name="Tanizawa Y."/>
            <person name="Yagura M."/>
        </authorList>
    </citation>
    <scope>NUCLEOTIDE SEQUENCE</scope>
    <source>
        <strain evidence="7">JCM 30710</strain>
    </source>
</reference>
<dbReference type="Pfam" id="PF00111">
    <property type="entry name" value="Fer2"/>
    <property type="match status" value="1"/>
</dbReference>
<dbReference type="InterPro" id="IPR036010">
    <property type="entry name" value="2Fe-2S_ferredoxin-like_sf"/>
</dbReference>
<keyword evidence="2" id="KW-0479">Metal-binding</keyword>
<dbReference type="SUPFAM" id="SSF54292">
    <property type="entry name" value="2Fe-2S ferredoxin-like"/>
    <property type="match status" value="1"/>
</dbReference>
<dbReference type="PANTHER" id="PTHR44379">
    <property type="entry name" value="OXIDOREDUCTASE WITH IRON-SULFUR SUBUNIT"/>
    <property type="match status" value="1"/>
</dbReference>
<evidence type="ECO:0000256" key="2">
    <source>
        <dbReference type="ARBA" id="ARBA00022723"/>
    </source>
</evidence>
<protein>
    <submittedName>
        <fullName evidence="7">(2Fe-2S)-binding protein</fullName>
    </submittedName>
</protein>
<sequence>MQIKLNINNVQRSFEIEPDAMLTDVLRKNGFISVKMGCNEGACGICTVLIDGKPVSSCSLFAAKAEGHNITTVEGVIEEAEEIGRFLTSEGAEQCGYCSPGFVLTIIAMKRELTKPSEEEIKDYLVGNLCRCSGYVGHLRAIKKYLGVE</sequence>
<dbReference type="AlphaFoldDB" id="A0A919VEK8"/>